<dbReference type="AlphaFoldDB" id="A0A8H6RI19"/>
<dbReference type="Proteomes" id="UP000660729">
    <property type="component" value="Unassembled WGS sequence"/>
</dbReference>
<protein>
    <submittedName>
        <fullName evidence="1">Uncharacterized protein</fullName>
    </submittedName>
</protein>
<accession>A0A8H6RI19</accession>
<proteinExistence type="predicted"/>
<dbReference type="EMBL" id="JABCIY010000160">
    <property type="protein sequence ID" value="KAF7191192.1"/>
    <property type="molecule type" value="Genomic_DNA"/>
</dbReference>
<comment type="caution">
    <text evidence="1">The sequence shown here is derived from an EMBL/GenBank/DDBJ whole genome shotgun (WGS) entry which is preliminary data.</text>
</comment>
<evidence type="ECO:0000313" key="2">
    <source>
        <dbReference type="Proteomes" id="UP000660729"/>
    </source>
</evidence>
<organism evidence="1 2">
    <name type="scientific">Pseudocercospora fuligena</name>
    <dbReference type="NCBI Taxonomy" id="685502"/>
    <lineage>
        <taxon>Eukaryota</taxon>
        <taxon>Fungi</taxon>
        <taxon>Dikarya</taxon>
        <taxon>Ascomycota</taxon>
        <taxon>Pezizomycotina</taxon>
        <taxon>Dothideomycetes</taxon>
        <taxon>Dothideomycetidae</taxon>
        <taxon>Mycosphaerellales</taxon>
        <taxon>Mycosphaerellaceae</taxon>
        <taxon>Pseudocercospora</taxon>
    </lineage>
</organism>
<name>A0A8H6RI19_9PEZI</name>
<evidence type="ECO:0000313" key="1">
    <source>
        <dbReference type="EMBL" id="KAF7191192.1"/>
    </source>
</evidence>
<gene>
    <name evidence="1" type="ORF">HII31_07552</name>
</gene>
<keyword evidence="2" id="KW-1185">Reference proteome</keyword>
<reference evidence="1" key="1">
    <citation type="submission" date="2020-04" db="EMBL/GenBank/DDBJ databases">
        <title>Draft genome resource of the tomato pathogen Pseudocercospora fuligena.</title>
        <authorList>
            <person name="Zaccaron A."/>
        </authorList>
    </citation>
    <scope>NUCLEOTIDE SEQUENCE</scope>
    <source>
        <strain evidence="1">PF001</strain>
    </source>
</reference>
<sequence>MDGLPVVRSRRDYLRDMVLGNETFMRNWLPRQPLVYFRLRALQLINADIGYVSILKDRSSKLHLHHDLGDSIEIYDLAAAWLFTGNDAERRAALNANLEYTLDHEAEAKRFLVNLVSDTLPNSFSKACSGCLCPLHPPMVTWSYEDSRFCASCWPDMCNGSVTLKILDECWLGVIPEWEDERGGQYHKLLRSPARPWPLDFFLDPRRFDELAREIHWSEPSDLKQHGASWQTWMRQSFCSYEWGRLDDMVTRWWIVEFDREAEFFAELFPLNLYGIQFSHGDKQLRDRLDKAVYGSEEIQLLDRGARLDSSDIAKRLRSSADVRELIDNAKWMNSAKQRLNKITSEERYSRMTAHEKLLEEELRCTIDFELKGRSATDIQTVHTDLQPLLMNAIEREVISMYNNCTN</sequence>